<evidence type="ECO:0000313" key="1">
    <source>
        <dbReference type="EMBL" id="KYC60467.1"/>
    </source>
</evidence>
<comment type="caution">
    <text evidence="1">The sequence shown here is derived from an EMBL/GenBank/DDBJ whole genome shotgun (WGS) entry which is preliminary data.</text>
</comment>
<dbReference type="AlphaFoldDB" id="A0A150K101"/>
<dbReference type="EMBL" id="LQYI01000169">
    <property type="protein sequence ID" value="KYC60467.1"/>
    <property type="molecule type" value="Genomic_DNA"/>
</dbReference>
<sequence length="50" mass="5776">MPLGCLLKNCIIMQIGLYHLNIEKKRRDTTSRRFFTDLGLFLQPGVPDVI</sequence>
<organism evidence="1 2">
    <name type="scientific">Heyndrickxia coagulans</name>
    <name type="common">Weizmannia coagulans</name>
    <dbReference type="NCBI Taxonomy" id="1398"/>
    <lineage>
        <taxon>Bacteria</taxon>
        <taxon>Bacillati</taxon>
        <taxon>Bacillota</taxon>
        <taxon>Bacilli</taxon>
        <taxon>Bacillales</taxon>
        <taxon>Bacillaceae</taxon>
        <taxon>Heyndrickxia</taxon>
    </lineage>
</organism>
<accession>A0A150K101</accession>
<evidence type="ECO:0000313" key="2">
    <source>
        <dbReference type="Proteomes" id="UP000075304"/>
    </source>
</evidence>
<proteinExistence type="predicted"/>
<name>A0A150K101_HEYCO</name>
<reference evidence="1 2" key="1">
    <citation type="submission" date="2016-01" db="EMBL/GenBank/DDBJ databases">
        <title>Genome Sequences of Twelve Sporeforming Bacillus Species Isolated from Foods.</title>
        <authorList>
            <person name="Berendsen E.M."/>
            <person name="Wells-Bennik M.H."/>
            <person name="Krawcyk A.O."/>
            <person name="De Jong A."/>
            <person name="Holsappel S."/>
            <person name="Eijlander R.T."/>
            <person name="Kuipers O.P."/>
        </authorList>
    </citation>
    <scope>NUCLEOTIDE SEQUENCE [LARGE SCALE GENOMIC DNA]</scope>
    <source>
        <strain evidence="1 2">B4099</strain>
    </source>
</reference>
<gene>
    <name evidence="1" type="ORF">B4099_0448</name>
</gene>
<dbReference type="Proteomes" id="UP000075304">
    <property type="component" value="Unassembled WGS sequence"/>
</dbReference>
<protein>
    <submittedName>
        <fullName evidence="1">Uncharacterized protein</fullName>
    </submittedName>
</protein>